<proteinExistence type="inferred from homology"/>
<dbReference type="PANTHER" id="PTHR43399:SF4">
    <property type="entry name" value="CELL WALL-ASSOCIATED PROTEASE"/>
    <property type="match status" value="1"/>
</dbReference>
<feature type="domain" description="Peptidase S8/S53" evidence="13">
    <location>
        <begin position="774"/>
        <end position="1038"/>
    </location>
</feature>
<feature type="compositionally biased region" description="Basic and acidic residues" evidence="10">
    <location>
        <begin position="135"/>
        <end position="176"/>
    </location>
</feature>
<evidence type="ECO:0000256" key="8">
    <source>
        <dbReference type="PROSITE-ProRule" id="PRU01240"/>
    </source>
</evidence>
<name>A0A086JZS4_TOXGO</name>
<sequence length="1300" mass="141582">MARRRPSAIATCFRMILAFFLSFTFSSGADSLLAPSTTQARRLQARSGDNALSNGGRLPNGEHNQFRALRRGDQKVEKDAFGAVNAEQRTAVSGSKFEREKWTPISFTEKGLFDVINPTIAGDEKDELNWSTHQRIEGRGTEPTRSDSQQRDQAKPRALERREEAGQPPRDEHQDTDVEQAPLIKEDESDSPSVEEPRAQPPENKEDAITKPWDADWNPWKFLDENPLPIYRDDWDEEEDNRDDADHDPGFAEPPNSPPAGGVPKREDDNAPDYPGDDTASSPPYDMRPNPEDHSRTQPGEYGGGVDDEGELPDEDTAKGMPRSSTPPPNEESIPAVPTESEWSGSGVYEGIAITVNARWIDTRTIGEGGIQLQHQPTVFPAPPVLRKVGLKSKWKHTIKIFVRTTGAKFVPARRQVFVPLDETPTSSSTLLPWWANWSISAVKAASATTSSVAAFLFGTGRAVDGGEGISEGKGPTITSIKNMLKQYKRFKRKHPGKPGELVIDLCKDEEDASSAARTPSPSSASESSSDGGVWESLESPAPAPMPSLTSSSPSGSSPFVVKQSPEGDLKTESEGPARLTTPSEKRPAKAKPQNTKKKTKRRKRTVANAYNILQTQEGLALVNKIRDTMAEIFSSPSTSVQVLTSTGHLVITLPSEGVDRYKLKGFLQTVQETFGDNIQQWSFSEIVQLRSEVPEPHIPPRAQMAAKMESLSGKSTKTSKKLNGRSLPASMSETTSKKTPFEASMPTDSALESKLYGMHMITATHAWIHGEAGDGTVVAVVDSGISRHHDLDCNLWQNPHEQQDGRDDDGNGLIDDNHGYDFQENKSEPEDENGHGTHVAGIIGACVNGGGVVGGAPKTQLMALRFIDKGGQGSMANSIRALNYAIDHEVQVINNSWGGPQSTTVLRRLVHMSAVARNGKGILLINAAGNESSNNDVNPSYPANWDQDNTISVAAIDINGDLADFSNYGKSSVDMAAPGVKIYSTKPGGDYQHMSGTSMATPHVSAVAALVFGAFLRNGYDAPAAEVKDIIRITASPVEQLQGVTRWGSIPHARDAVLMARMGGMFLQAKCEDMVFELDAGSAHVVDLHLMPYRQGNYTADLTFDVFTEDGYRLDQIKVPVKLAISAEPRQGNSDSLAAAAFSSVVSTFAAHPTEGFEELCRLQAKIHVVQEMSTAMIVIICLGVIAAISVLVLVYCCSRNGQRRSDAAKRRRESVRDSAGEERRNQLTETHRARKHADTSAEANKEFLNCSSRAEDDANDRSETHTNPTDPLCRKEHVFLPATTLEQFALSTPNENES</sequence>
<dbReference type="Proteomes" id="UP000028837">
    <property type="component" value="Unassembled WGS sequence"/>
</dbReference>
<dbReference type="GO" id="GO:0006508">
    <property type="term" value="P:proteolysis"/>
    <property type="evidence" value="ECO:0007669"/>
    <property type="project" value="UniProtKB-KW"/>
</dbReference>
<evidence type="ECO:0000256" key="3">
    <source>
        <dbReference type="ARBA" id="ARBA00022801"/>
    </source>
</evidence>
<dbReference type="OrthoDB" id="330996at2759"/>
<protein>
    <recommendedName>
        <fullName evidence="7">subtilisin</fullName>
        <ecNumber evidence="7">3.4.21.62</ecNumber>
    </recommendedName>
</protein>
<keyword evidence="4 8" id="KW-0720">Serine protease</keyword>
<evidence type="ECO:0000256" key="4">
    <source>
        <dbReference type="ARBA" id="ARBA00022825"/>
    </source>
</evidence>
<keyword evidence="11" id="KW-1133">Transmembrane helix</keyword>
<feature type="compositionally biased region" description="Low complexity" evidence="10">
    <location>
        <begin position="514"/>
        <end position="530"/>
    </location>
</feature>
<dbReference type="InterPro" id="IPR036852">
    <property type="entry name" value="Peptidase_S8/S53_dom_sf"/>
</dbReference>
<dbReference type="PROSITE" id="PS51892">
    <property type="entry name" value="SUBTILASE"/>
    <property type="match status" value="1"/>
</dbReference>
<evidence type="ECO:0000313" key="15">
    <source>
        <dbReference type="Proteomes" id="UP000028837"/>
    </source>
</evidence>
<dbReference type="InterPro" id="IPR051048">
    <property type="entry name" value="Peptidase_S8/S53_subtilisin"/>
</dbReference>
<dbReference type="VEuPathDB" id="ToxoDB:TGDOM2_314500"/>
<reference evidence="14 15" key="1">
    <citation type="submission" date="2014-02" db="EMBL/GenBank/DDBJ databases">
        <authorList>
            <person name="Sibley D."/>
            <person name="Venepally P."/>
            <person name="Karamycheva S."/>
            <person name="Hadjithomas M."/>
            <person name="Khan A."/>
            <person name="Brunk B."/>
            <person name="Roos D."/>
            <person name="Caler E."/>
            <person name="Lorenzi H."/>
        </authorList>
    </citation>
    <scope>NUCLEOTIDE SEQUENCE [LARGE SCALE GENOMIC DNA]</scope>
    <source>
        <strain evidence="14 15">GAB2-2007-GAL-DOM2</strain>
    </source>
</reference>
<evidence type="ECO:0000256" key="6">
    <source>
        <dbReference type="ARBA" id="ARBA00023529"/>
    </source>
</evidence>
<evidence type="ECO:0000313" key="14">
    <source>
        <dbReference type="EMBL" id="KFG37642.1"/>
    </source>
</evidence>
<feature type="active site" description="Charge relay system" evidence="8">
    <location>
        <position position="783"/>
    </location>
</feature>
<dbReference type="InterPro" id="IPR015500">
    <property type="entry name" value="Peptidase_S8_subtilisin-rel"/>
</dbReference>
<feature type="compositionally biased region" description="Basic and acidic residues" evidence="10">
    <location>
        <begin position="195"/>
        <end position="209"/>
    </location>
</feature>
<dbReference type="Pfam" id="PF00082">
    <property type="entry name" value="Peptidase_S8"/>
    <property type="match status" value="1"/>
</dbReference>
<comment type="catalytic activity">
    <reaction evidence="6">
        <text>Hydrolysis of proteins with broad specificity for peptide bonds, and a preference for a large uncharged residue in P1. Hydrolyzes peptide amides.</text>
        <dbReference type="EC" id="3.4.21.62"/>
    </reaction>
</comment>
<feature type="compositionally biased region" description="Acidic residues" evidence="10">
    <location>
        <begin position="306"/>
        <end position="315"/>
    </location>
</feature>
<comment type="caution">
    <text evidence="14">The sequence shown here is derived from an EMBL/GenBank/DDBJ whole genome shotgun (WGS) entry which is preliminary data.</text>
</comment>
<keyword evidence="3 8" id="KW-0378">Hydrolase</keyword>
<evidence type="ECO:0000256" key="12">
    <source>
        <dbReference type="SAM" id="SignalP"/>
    </source>
</evidence>
<feature type="region of interest" description="Disordered" evidence="10">
    <location>
        <begin position="1208"/>
        <end position="1275"/>
    </location>
</feature>
<dbReference type="PROSITE" id="PS00138">
    <property type="entry name" value="SUBTILASE_SER"/>
    <property type="match status" value="1"/>
</dbReference>
<keyword evidence="11" id="KW-0472">Membrane</keyword>
<evidence type="ECO:0000256" key="2">
    <source>
        <dbReference type="ARBA" id="ARBA00022670"/>
    </source>
</evidence>
<evidence type="ECO:0000256" key="1">
    <source>
        <dbReference type="ARBA" id="ARBA00011073"/>
    </source>
</evidence>
<comment type="similarity">
    <text evidence="1 8 9">Belongs to the peptidase S8 family.</text>
</comment>
<dbReference type="InterPro" id="IPR034204">
    <property type="entry name" value="PfSUB1-like_cat_dom"/>
</dbReference>
<feature type="region of interest" description="Disordered" evidence="10">
    <location>
        <begin position="797"/>
        <end position="835"/>
    </location>
</feature>
<dbReference type="InterPro" id="IPR000209">
    <property type="entry name" value="Peptidase_S8/S53_dom"/>
</dbReference>
<evidence type="ECO:0000259" key="13">
    <source>
        <dbReference type="Pfam" id="PF00082"/>
    </source>
</evidence>
<dbReference type="GO" id="GO:0004252">
    <property type="term" value="F:serine-type endopeptidase activity"/>
    <property type="evidence" value="ECO:0007669"/>
    <property type="project" value="UniProtKB-UniRule"/>
</dbReference>
<gene>
    <name evidence="14" type="ORF">TGDOM2_314500</name>
</gene>
<feature type="transmembrane region" description="Helical" evidence="11">
    <location>
        <begin position="1177"/>
        <end position="1198"/>
    </location>
</feature>
<dbReference type="MEROPS" id="S08.141"/>
<evidence type="ECO:0000256" key="10">
    <source>
        <dbReference type="SAM" id="MobiDB-lite"/>
    </source>
</evidence>
<feature type="signal peptide" evidence="12">
    <location>
        <begin position="1"/>
        <end position="28"/>
    </location>
</feature>
<dbReference type="PROSITE" id="PS00136">
    <property type="entry name" value="SUBTILASE_ASP"/>
    <property type="match status" value="1"/>
</dbReference>
<evidence type="ECO:0000256" key="11">
    <source>
        <dbReference type="SAM" id="Phobius"/>
    </source>
</evidence>
<dbReference type="PRINTS" id="PR00723">
    <property type="entry name" value="SUBTILISIN"/>
</dbReference>
<keyword evidence="12" id="KW-0732">Signal</keyword>
<feature type="compositionally biased region" description="Basic residues" evidence="10">
    <location>
        <begin position="595"/>
        <end position="604"/>
    </location>
</feature>
<feature type="active site" description="Charge relay system" evidence="8">
    <location>
        <position position="999"/>
    </location>
</feature>
<dbReference type="SUPFAM" id="SSF52743">
    <property type="entry name" value="Subtilisin-like"/>
    <property type="match status" value="1"/>
</dbReference>
<feature type="compositionally biased region" description="Basic and acidic residues" evidence="10">
    <location>
        <begin position="1208"/>
        <end position="1247"/>
    </location>
</feature>
<dbReference type="Gene3D" id="3.40.50.200">
    <property type="entry name" value="Peptidase S8/S53 domain"/>
    <property type="match status" value="1"/>
</dbReference>
<feature type="chain" id="PRO_5005412557" description="subtilisin" evidence="12">
    <location>
        <begin position="29"/>
        <end position="1300"/>
    </location>
</feature>
<dbReference type="InterPro" id="IPR023828">
    <property type="entry name" value="Peptidase_S8_Ser-AS"/>
</dbReference>
<feature type="region of interest" description="Disordered" evidence="10">
    <location>
        <begin position="708"/>
        <end position="746"/>
    </location>
</feature>
<dbReference type="PANTHER" id="PTHR43399">
    <property type="entry name" value="SUBTILISIN-RELATED"/>
    <property type="match status" value="1"/>
</dbReference>
<dbReference type="InterPro" id="IPR023827">
    <property type="entry name" value="Peptidase_S8_Asp-AS"/>
</dbReference>
<evidence type="ECO:0000256" key="9">
    <source>
        <dbReference type="RuleBase" id="RU003355"/>
    </source>
</evidence>
<evidence type="ECO:0000256" key="5">
    <source>
        <dbReference type="ARBA" id="ARBA00023145"/>
    </source>
</evidence>
<accession>A0A086JZS4</accession>
<dbReference type="EMBL" id="AHZU02000995">
    <property type="protein sequence ID" value="KFG37642.1"/>
    <property type="molecule type" value="Genomic_DNA"/>
</dbReference>
<feature type="compositionally biased region" description="Low complexity" evidence="10">
    <location>
        <begin position="547"/>
        <end position="559"/>
    </location>
</feature>
<feature type="compositionally biased region" description="Basic and acidic residues" evidence="10">
    <location>
        <begin position="566"/>
        <end position="576"/>
    </location>
</feature>
<dbReference type="PROSITE" id="PS00137">
    <property type="entry name" value="SUBTILASE_HIS"/>
    <property type="match status" value="1"/>
</dbReference>
<keyword evidence="2 8" id="KW-0645">Protease</keyword>
<feature type="region of interest" description="Disordered" evidence="10">
    <location>
        <begin position="513"/>
        <end position="604"/>
    </location>
</feature>
<feature type="compositionally biased region" description="Basic and acidic residues" evidence="10">
    <location>
        <begin position="1255"/>
        <end position="1266"/>
    </location>
</feature>
<feature type="region of interest" description="Disordered" evidence="10">
    <location>
        <begin position="135"/>
        <end position="344"/>
    </location>
</feature>
<feature type="compositionally biased region" description="Acidic residues" evidence="10">
    <location>
        <begin position="234"/>
        <end position="243"/>
    </location>
</feature>
<keyword evidence="11" id="KW-0812">Transmembrane</keyword>
<dbReference type="EC" id="3.4.21.62" evidence="7"/>
<feature type="active site" description="Charge relay system" evidence="8">
    <location>
        <position position="836"/>
    </location>
</feature>
<organism evidence="14 15">
    <name type="scientific">Toxoplasma gondii GAB2-2007-GAL-DOM2</name>
    <dbReference type="NCBI Taxonomy" id="1130820"/>
    <lineage>
        <taxon>Eukaryota</taxon>
        <taxon>Sar</taxon>
        <taxon>Alveolata</taxon>
        <taxon>Apicomplexa</taxon>
        <taxon>Conoidasida</taxon>
        <taxon>Coccidia</taxon>
        <taxon>Eucoccidiorida</taxon>
        <taxon>Eimeriorina</taxon>
        <taxon>Sarcocystidae</taxon>
        <taxon>Toxoplasma</taxon>
    </lineage>
</organism>
<feature type="compositionally biased region" description="Basic and acidic residues" evidence="10">
    <location>
        <begin position="802"/>
        <end position="835"/>
    </location>
</feature>
<dbReference type="InterPro" id="IPR022398">
    <property type="entry name" value="Peptidase_S8_His-AS"/>
</dbReference>
<keyword evidence="5" id="KW-0865">Zymogen</keyword>
<dbReference type="CDD" id="cd07473">
    <property type="entry name" value="Peptidases_S8_Subtilisin_like"/>
    <property type="match status" value="1"/>
</dbReference>
<evidence type="ECO:0000256" key="7">
    <source>
        <dbReference type="ARBA" id="ARBA00023619"/>
    </source>
</evidence>